<feature type="compositionally biased region" description="Polar residues" evidence="1">
    <location>
        <begin position="132"/>
        <end position="148"/>
    </location>
</feature>
<evidence type="ECO:0000256" key="1">
    <source>
        <dbReference type="SAM" id="MobiDB-lite"/>
    </source>
</evidence>
<proteinExistence type="predicted"/>
<accession>A0ABQ8IUD9</accession>
<evidence type="ECO:0000313" key="4">
    <source>
        <dbReference type="Proteomes" id="UP000887458"/>
    </source>
</evidence>
<dbReference type="Proteomes" id="UP000887458">
    <property type="component" value="Unassembled WGS sequence"/>
</dbReference>
<keyword evidence="2" id="KW-0472">Membrane</keyword>
<keyword evidence="2" id="KW-1133">Transmembrane helix</keyword>
<sequence length="480" mass="55931">MARGKLKNLSQHRQTTTDENRGRIIDLDKIIFGCSYQYFPENFLKKLYLQLKSEYQMTIDESNSATTKFESHLIDGFELQQFDNFDDFQSFSTCQSYNHLKQLLEKLAKEKHCDNIAQIVHDNDDNEPEPTWLSNGFYRTQNSSTPTPQRKRSRTSSDSDDAIIIDHFQTTKRAKALSKSMNIAQNSASSSGSQNNKQMIITKNLQSAKLFSRITPFGWRTFLKTDNQQSTIFELMHIENIANDCIVYVDQFEKMNPQSSNDNETNGIQTKKWQQFPLYKIPFLNHLQQHDNQFKFYNNPMPSLVSLAMKKTAKEFAGKSARFLNILQRFYDLQYERRFRNEMLKRQSMAEKSIIKPRFGSNGQIELIPTQNDQIIMRNGDKTTSTFPFILNNASDEMNAKCINYKSLMISKIPLVSIKAQNQSRQTTLFIINDCNIWMHGKYTLLIAIICLYYLTCFILAQRIMTIFPKSLNHHVEPID</sequence>
<comment type="caution">
    <text evidence="3">The sequence shown here is derived from an EMBL/GenBank/DDBJ whole genome shotgun (WGS) entry which is preliminary data.</text>
</comment>
<reference evidence="3 4" key="1">
    <citation type="journal article" date="2018" name="J. Allergy Clin. Immunol.">
        <title>High-quality assembly of Dermatophagoides pteronyssinus genome and transcriptome reveals a wide range of novel allergens.</title>
        <authorList>
            <person name="Liu X.Y."/>
            <person name="Yang K.Y."/>
            <person name="Wang M.Q."/>
            <person name="Kwok J.S."/>
            <person name="Zeng X."/>
            <person name="Yang Z."/>
            <person name="Xiao X.J."/>
            <person name="Lau C.P."/>
            <person name="Li Y."/>
            <person name="Huang Z.M."/>
            <person name="Ba J.G."/>
            <person name="Yim A.K."/>
            <person name="Ouyang C.Y."/>
            <person name="Ngai S.M."/>
            <person name="Chan T.F."/>
            <person name="Leung E.L."/>
            <person name="Liu L."/>
            <person name="Liu Z.G."/>
            <person name="Tsui S.K."/>
        </authorList>
    </citation>
    <scope>NUCLEOTIDE SEQUENCE [LARGE SCALE GENOMIC DNA]</scope>
    <source>
        <strain evidence="3">Derp</strain>
    </source>
</reference>
<evidence type="ECO:0000256" key="2">
    <source>
        <dbReference type="SAM" id="Phobius"/>
    </source>
</evidence>
<name>A0ABQ8IUD9_DERPT</name>
<reference evidence="3 4" key="2">
    <citation type="journal article" date="2022" name="Mol. Biol. Evol.">
        <title>Comparative Genomics Reveals Insights into the Divergent Evolution of Astigmatic Mites and Household Pest Adaptations.</title>
        <authorList>
            <person name="Xiong Q."/>
            <person name="Wan A.T."/>
            <person name="Liu X."/>
            <person name="Fung C.S."/>
            <person name="Xiao X."/>
            <person name="Malainual N."/>
            <person name="Hou J."/>
            <person name="Wang L."/>
            <person name="Wang M."/>
            <person name="Yang K.Y."/>
            <person name="Cui Y."/>
            <person name="Leung E.L."/>
            <person name="Nong W."/>
            <person name="Shin S.K."/>
            <person name="Au S.W."/>
            <person name="Jeong K.Y."/>
            <person name="Chew F.T."/>
            <person name="Hui J.H."/>
            <person name="Leung T.F."/>
            <person name="Tungtrongchitr A."/>
            <person name="Zhong N."/>
            <person name="Liu Z."/>
            <person name="Tsui S.K."/>
        </authorList>
    </citation>
    <scope>NUCLEOTIDE SEQUENCE [LARGE SCALE GENOMIC DNA]</scope>
    <source>
        <strain evidence="3">Derp</strain>
    </source>
</reference>
<feature type="region of interest" description="Disordered" evidence="1">
    <location>
        <begin position="120"/>
        <end position="162"/>
    </location>
</feature>
<keyword evidence="2" id="KW-0812">Transmembrane</keyword>
<feature type="transmembrane region" description="Helical" evidence="2">
    <location>
        <begin position="443"/>
        <end position="461"/>
    </location>
</feature>
<organism evidence="3 4">
    <name type="scientific">Dermatophagoides pteronyssinus</name>
    <name type="common">European house dust mite</name>
    <dbReference type="NCBI Taxonomy" id="6956"/>
    <lineage>
        <taxon>Eukaryota</taxon>
        <taxon>Metazoa</taxon>
        <taxon>Ecdysozoa</taxon>
        <taxon>Arthropoda</taxon>
        <taxon>Chelicerata</taxon>
        <taxon>Arachnida</taxon>
        <taxon>Acari</taxon>
        <taxon>Acariformes</taxon>
        <taxon>Sarcoptiformes</taxon>
        <taxon>Astigmata</taxon>
        <taxon>Psoroptidia</taxon>
        <taxon>Analgoidea</taxon>
        <taxon>Pyroglyphidae</taxon>
        <taxon>Dermatophagoidinae</taxon>
        <taxon>Dermatophagoides</taxon>
    </lineage>
</organism>
<protein>
    <submittedName>
        <fullName evidence="3">Uncharacterized protein</fullName>
    </submittedName>
</protein>
<gene>
    <name evidence="3" type="ORF">DERP_009528</name>
</gene>
<keyword evidence="4" id="KW-1185">Reference proteome</keyword>
<dbReference type="EMBL" id="NJHN03000117">
    <property type="protein sequence ID" value="KAH9413929.1"/>
    <property type="molecule type" value="Genomic_DNA"/>
</dbReference>
<evidence type="ECO:0000313" key="3">
    <source>
        <dbReference type="EMBL" id="KAH9413929.1"/>
    </source>
</evidence>